<dbReference type="Proteomes" id="UP000299102">
    <property type="component" value="Unassembled WGS sequence"/>
</dbReference>
<proteinExistence type="predicted"/>
<dbReference type="AlphaFoldDB" id="A0A4C1SZJ5"/>
<dbReference type="EMBL" id="BGZK01004215">
    <property type="protein sequence ID" value="GBP07632.1"/>
    <property type="molecule type" value="Genomic_DNA"/>
</dbReference>
<evidence type="ECO:0000313" key="2">
    <source>
        <dbReference type="Proteomes" id="UP000299102"/>
    </source>
</evidence>
<dbReference type="OrthoDB" id="8064921at2759"/>
<protein>
    <submittedName>
        <fullName evidence="1">Uncharacterized protein</fullName>
    </submittedName>
</protein>
<organism evidence="1 2">
    <name type="scientific">Eumeta variegata</name>
    <name type="common">Bagworm moth</name>
    <name type="synonym">Eumeta japonica</name>
    <dbReference type="NCBI Taxonomy" id="151549"/>
    <lineage>
        <taxon>Eukaryota</taxon>
        <taxon>Metazoa</taxon>
        <taxon>Ecdysozoa</taxon>
        <taxon>Arthropoda</taxon>
        <taxon>Hexapoda</taxon>
        <taxon>Insecta</taxon>
        <taxon>Pterygota</taxon>
        <taxon>Neoptera</taxon>
        <taxon>Endopterygota</taxon>
        <taxon>Lepidoptera</taxon>
        <taxon>Glossata</taxon>
        <taxon>Ditrysia</taxon>
        <taxon>Tineoidea</taxon>
        <taxon>Psychidae</taxon>
        <taxon>Oiketicinae</taxon>
        <taxon>Eumeta</taxon>
    </lineage>
</organism>
<sequence length="133" mass="14940">MDSESAQNQTTAILRTLDEWGLSRYVKAMCFDTTVNTDRVRGTVLRNFNVKAGTHLRAVTVPLQIVTKFYSEYVIADQLWFDARASRSEAKLVVFPANTKGSQYARGHLSDRSVECALLVTMYPCKNIDNGVD</sequence>
<name>A0A4C1SZJ5_EUMVA</name>
<keyword evidence="2" id="KW-1185">Reference proteome</keyword>
<reference evidence="1 2" key="1">
    <citation type="journal article" date="2019" name="Commun. Biol.">
        <title>The bagworm genome reveals a unique fibroin gene that provides high tensile strength.</title>
        <authorList>
            <person name="Kono N."/>
            <person name="Nakamura H."/>
            <person name="Ohtoshi R."/>
            <person name="Tomita M."/>
            <person name="Numata K."/>
            <person name="Arakawa K."/>
        </authorList>
    </citation>
    <scope>NUCLEOTIDE SEQUENCE [LARGE SCALE GENOMIC DNA]</scope>
</reference>
<gene>
    <name evidence="1" type="ORF">EVAR_96371_1</name>
</gene>
<accession>A0A4C1SZJ5</accession>
<evidence type="ECO:0000313" key="1">
    <source>
        <dbReference type="EMBL" id="GBP07632.1"/>
    </source>
</evidence>
<comment type="caution">
    <text evidence="1">The sequence shown here is derived from an EMBL/GenBank/DDBJ whole genome shotgun (WGS) entry which is preliminary data.</text>
</comment>